<dbReference type="Gene3D" id="3.30.390.50">
    <property type="entry name" value="CO dehydrogenase flavoprotein, C-terminal domain"/>
    <property type="match status" value="1"/>
</dbReference>
<dbReference type="RefSeq" id="WP_160774814.1">
    <property type="nucleotide sequence ID" value="NZ_WUMV01000002.1"/>
</dbReference>
<sequence>MRDCIRFLHRGEIVEVNDFKPTETVLDYLRLKRGLTGTKEGCAEGDCGACTIAVGRVEGDRISYRPINSCILFLGQVDGAELVTVDDLARDGTLHPVQQALVDFHGSQCGYCTPGFVMSLFTLYHAPGKTADRKTVTDWLAGNLCRCTGYRPIVDAALNSCFDTVDDAFSRRETETRKALQELADGRDAFVGSETSFFAAPATVDGLASLYEKHVDATIVAGSTDVGLWVTKQLRELNKIIWLGRVEGLDRIEETSSGLLLGAGATYFDAEPYFNRVDPDLGELFRRIGSKQVRASGTVGGNIANGSPIGDTPPALIALGATLELRKGDAARTLALEDFFIDYGKQDREPGEFVTGLYVPKLDPNQTFRAYKISKRFDQDISAVMAAFRFTIVQGQITEARIAYGGMAATPKRAAGAEAALIGARMDGPSSWAPALKAILEDFMPLTDMRASDGYRRETARALLAKALMEAGGTDDTKTRVTGHRNVESVHAA</sequence>
<protein>
    <submittedName>
        <fullName evidence="9">Xanthine dehydrogenase small subunit</fullName>
        <ecNumber evidence="9">1.17.1.4</ecNumber>
    </submittedName>
</protein>
<keyword evidence="10" id="KW-1185">Reference proteome</keyword>
<evidence type="ECO:0000256" key="2">
    <source>
        <dbReference type="ARBA" id="ARBA00022723"/>
    </source>
</evidence>
<feature type="region of interest" description="Disordered" evidence="6">
    <location>
        <begin position="474"/>
        <end position="493"/>
    </location>
</feature>
<keyword evidence="3" id="KW-0274">FAD</keyword>
<dbReference type="InterPro" id="IPR001041">
    <property type="entry name" value="2Fe-2S_ferredoxin-type"/>
</dbReference>
<dbReference type="GO" id="GO:0071949">
    <property type="term" value="F:FAD binding"/>
    <property type="evidence" value="ECO:0007669"/>
    <property type="project" value="InterPro"/>
</dbReference>
<dbReference type="SUPFAM" id="SSF55447">
    <property type="entry name" value="CO dehydrogenase flavoprotein C-terminal domain-like"/>
    <property type="match status" value="1"/>
</dbReference>
<dbReference type="InterPro" id="IPR005107">
    <property type="entry name" value="CO_DH_flav_C"/>
</dbReference>
<organism evidence="9 10">
    <name type="scientific">Stappia sediminis</name>
    <dbReference type="NCBI Taxonomy" id="2692190"/>
    <lineage>
        <taxon>Bacteria</taxon>
        <taxon>Pseudomonadati</taxon>
        <taxon>Pseudomonadota</taxon>
        <taxon>Alphaproteobacteria</taxon>
        <taxon>Hyphomicrobiales</taxon>
        <taxon>Stappiaceae</taxon>
        <taxon>Stappia</taxon>
    </lineage>
</organism>
<dbReference type="GO" id="GO:0005506">
    <property type="term" value="F:iron ion binding"/>
    <property type="evidence" value="ECO:0007669"/>
    <property type="project" value="InterPro"/>
</dbReference>
<dbReference type="PIRSF" id="PIRSF036557">
    <property type="entry name" value="XdhA_RC"/>
    <property type="match status" value="1"/>
</dbReference>
<evidence type="ECO:0000256" key="5">
    <source>
        <dbReference type="ARBA" id="ARBA00023004"/>
    </source>
</evidence>
<dbReference type="Gene3D" id="3.30.465.10">
    <property type="match status" value="1"/>
</dbReference>
<dbReference type="PROSITE" id="PS00197">
    <property type="entry name" value="2FE2S_FER_1"/>
    <property type="match status" value="1"/>
</dbReference>
<dbReference type="PANTHER" id="PTHR45444">
    <property type="entry name" value="XANTHINE DEHYDROGENASE"/>
    <property type="match status" value="1"/>
</dbReference>
<dbReference type="NCBIfam" id="TIGR02963">
    <property type="entry name" value="xanthine_xdhA"/>
    <property type="match status" value="1"/>
</dbReference>
<keyword evidence="1" id="KW-0285">Flavoprotein</keyword>
<dbReference type="SUPFAM" id="SSF56176">
    <property type="entry name" value="FAD-binding/transporter-associated domain-like"/>
    <property type="match status" value="1"/>
</dbReference>
<comment type="caution">
    <text evidence="9">The sequence shown here is derived from an EMBL/GenBank/DDBJ whole genome shotgun (WGS) entry which is preliminary data.</text>
</comment>
<evidence type="ECO:0000259" key="7">
    <source>
        <dbReference type="PROSITE" id="PS51085"/>
    </source>
</evidence>
<feature type="domain" description="2Fe-2S ferredoxin-type" evidence="7">
    <location>
        <begin position="1"/>
        <end position="88"/>
    </location>
</feature>
<dbReference type="Gene3D" id="3.10.20.30">
    <property type="match status" value="1"/>
</dbReference>
<dbReference type="InterPro" id="IPR016169">
    <property type="entry name" value="FAD-bd_PCMH_sub2"/>
</dbReference>
<dbReference type="Pfam" id="PF03450">
    <property type="entry name" value="CO_deh_flav_C"/>
    <property type="match status" value="1"/>
</dbReference>
<dbReference type="SUPFAM" id="SSF54292">
    <property type="entry name" value="2Fe-2S ferredoxin-like"/>
    <property type="match status" value="1"/>
</dbReference>
<keyword evidence="2" id="KW-0479">Metal-binding</keyword>
<dbReference type="InterPro" id="IPR016208">
    <property type="entry name" value="Ald_Oxase/xanthine_DH-like"/>
</dbReference>
<dbReference type="Gene3D" id="1.10.150.120">
    <property type="entry name" value="[2Fe-2S]-binding domain"/>
    <property type="match status" value="1"/>
</dbReference>
<dbReference type="InterPro" id="IPR012175">
    <property type="entry name" value="Xanth_DH_ssu_bac"/>
</dbReference>
<evidence type="ECO:0000256" key="3">
    <source>
        <dbReference type="ARBA" id="ARBA00022827"/>
    </source>
</evidence>
<dbReference type="InterPro" id="IPR036318">
    <property type="entry name" value="FAD-bd_PCMH-like_sf"/>
</dbReference>
<dbReference type="InterPro" id="IPR014307">
    <property type="entry name" value="Xanthine_DH_ssu"/>
</dbReference>
<dbReference type="InterPro" id="IPR002888">
    <property type="entry name" value="2Fe-2S-bd"/>
</dbReference>
<dbReference type="InterPro" id="IPR006058">
    <property type="entry name" value="2Fe2S_fd_BS"/>
</dbReference>
<dbReference type="Gene3D" id="3.30.43.10">
    <property type="entry name" value="Uridine Diphospho-n-acetylenolpyruvylglucosamine Reductase, domain 2"/>
    <property type="match status" value="1"/>
</dbReference>
<dbReference type="GO" id="GO:0051537">
    <property type="term" value="F:2 iron, 2 sulfur cluster binding"/>
    <property type="evidence" value="ECO:0007669"/>
    <property type="project" value="InterPro"/>
</dbReference>
<dbReference type="EC" id="1.17.1.4" evidence="9"/>
<name>A0A7X3S7B4_9HYPH</name>
<dbReference type="InterPro" id="IPR016167">
    <property type="entry name" value="FAD-bd_PCMH_sub1"/>
</dbReference>
<reference evidence="9 10" key="1">
    <citation type="submission" date="2019-12" db="EMBL/GenBank/DDBJ databases">
        <authorList>
            <person name="Li M."/>
        </authorList>
    </citation>
    <scope>NUCLEOTIDE SEQUENCE [LARGE SCALE GENOMIC DNA]</scope>
    <source>
        <strain evidence="9 10">GBMRC 2046</strain>
    </source>
</reference>
<dbReference type="InterPro" id="IPR016166">
    <property type="entry name" value="FAD-bd_PCMH"/>
</dbReference>
<dbReference type="Pfam" id="PF01799">
    <property type="entry name" value="Fer2_2"/>
    <property type="match status" value="1"/>
</dbReference>
<dbReference type="InterPro" id="IPR012675">
    <property type="entry name" value="Beta-grasp_dom_sf"/>
</dbReference>
<evidence type="ECO:0000256" key="1">
    <source>
        <dbReference type="ARBA" id="ARBA00022630"/>
    </source>
</evidence>
<dbReference type="SUPFAM" id="SSF47741">
    <property type="entry name" value="CO dehydrogenase ISP C-domain like"/>
    <property type="match status" value="1"/>
</dbReference>
<accession>A0A7X3S7B4</accession>
<dbReference type="EMBL" id="WUMV01000002">
    <property type="protein sequence ID" value="MXN64618.1"/>
    <property type="molecule type" value="Genomic_DNA"/>
</dbReference>
<dbReference type="CDD" id="cd00207">
    <property type="entry name" value="fer2"/>
    <property type="match status" value="1"/>
</dbReference>
<dbReference type="Proteomes" id="UP000433101">
    <property type="component" value="Unassembled WGS sequence"/>
</dbReference>
<evidence type="ECO:0000256" key="6">
    <source>
        <dbReference type="SAM" id="MobiDB-lite"/>
    </source>
</evidence>
<dbReference type="Pfam" id="PF00941">
    <property type="entry name" value="FAD_binding_5"/>
    <property type="match status" value="1"/>
</dbReference>
<evidence type="ECO:0000259" key="8">
    <source>
        <dbReference type="PROSITE" id="PS51387"/>
    </source>
</evidence>
<dbReference type="InterPro" id="IPR036010">
    <property type="entry name" value="2Fe-2S_ferredoxin-like_sf"/>
</dbReference>
<keyword evidence="5" id="KW-0408">Iron</keyword>
<dbReference type="PROSITE" id="PS51387">
    <property type="entry name" value="FAD_PCMH"/>
    <property type="match status" value="1"/>
</dbReference>
<dbReference type="PANTHER" id="PTHR45444:SF3">
    <property type="entry name" value="XANTHINE DEHYDROGENASE"/>
    <property type="match status" value="1"/>
</dbReference>
<proteinExistence type="predicted"/>
<dbReference type="AlphaFoldDB" id="A0A7X3S7B4"/>
<dbReference type="SMART" id="SM01092">
    <property type="entry name" value="CO_deh_flav_C"/>
    <property type="match status" value="1"/>
</dbReference>
<gene>
    <name evidence="9" type="primary">xdhA</name>
    <name evidence="9" type="ORF">GR183_06850</name>
</gene>
<evidence type="ECO:0000256" key="4">
    <source>
        <dbReference type="ARBA" id="ARBA00023002"/>
    </source>
</evidence>
<dbReference type="InterPro" id="IPR036683">
    <property type="entry name" value="CO_DH_flav_C_dom_sf"/>
</dbReference>
<feature type="domain" description="FAD-binding PCMH-type" evidence="8">
    <location>
        <begin position="190"/>
        <end position="364"/>
    </location>
</feature>
<dbReference type="InterPro" id="IPR036884">
    <property type="entry name" value="2Fe-2S-bd_dom_sf"/>
</dbReference>
<dbReference type="GO" id="GO:0004854">
    <property type="term" value="F:xanthine dehydrogenase activity"/>
    <property type="evidence" value="ECO:0007669"/>
    <property type="project" value="UniProtKB-EC"/>
</dbReference>
<dbReference type="InterPro" id="IPR002346">
    <property type="entry name" value="Mopterin_DH_FAD-bd"/>
</dbReference>
<dbReference type="Pfam" id="PF00111">
    <property type="entry name" value="Fer2"/>
    <property type="match status" value="1"/>
</dbReference>
<evidence type="ECO:0000313" key="9">
    <source>
        <dbReference type="EMBL" id="MXN64618.1"/>
    </source>
</evidence>
<evidence type="ECO:0000313" key="10">
    <source>
        <dbReference type="Proteomes" id="UP000433101"/>
    </source>
</evidence>
<dbReference type="PROSITE" id="PS51085">
    <property type="entry name" value="2FE2S_FER_2"/>
    <property type="match status" value="1"/>
</dbReference>
<keyword evidence="4 9" id="KW-0560">Oxidoreductase</keyword>